<gene>
    <name evidence="3" type="ORF">HDA32_005057</name>
</gene>
<sequence>MAPPAFKTFSRVTFGLAAAGAAVAISGCSVLFPFGQRQQPPPEVSMDTAAPEETAAEAPAGELRSGPIPATAPEFDDSQLPPEPGDSASPAEQIEWNLLSEVNSFAMVYDPSSTADCPDTTASVDETITCTSTYQGMTSTWTVDITGGEYFFSYEYQADELVMSREIAEESLRYSYDAEAVACDMQEYELVTPGVDTGFTCQAQTEYGLETYTMESSAYGSLYFYSM</sequence>
<dbReference type="AlphaFoldDB" id="A0A852U2W6"/>
<evidence type="ECO:0000313" key="4">
    <source>
        <dbReference type="Proteomes" id="UP000589036"/>
    </source>
</evidence>
<evidence type="ECO:0000256" key="1">
    <source>
        <dbReference type="SAM" id="MobiDB-lite"/>
    </source>
</evidence>
<proteinExistence type="predicted"/>
<organism evidence="3 4">
    <name type="scientific">Spinactinospora alkalitolerans</name>
    <dbReference type="NCBI Taxonomy" id="687207"/>
    <lineage>
        <taxon>Bacteria</taxon>
        <taxon>Bacillati</taxon>
        <taxon>Actinomycetota</taxon>
        <taxon>Actinomycetes</taxon>
        <taxon>Streptosporangiales</taxon>
        <taxon>Nocardiopsidaceae</taxon>
        <taxon>Spinactinospora</taxon>
    </lineage>
</organism>
<name>A0A852U2W6_9ACTN</name>
<evidence type="ECO:0000313" key="3">
    <source>
        <dbReference type="EMBL" id="NYE49937.1"/>
    </source>
</evidence>
<reference evidence="3 4" key="1">
    <citation type="submission" date="2020-07" db="EMBL/GenBank/DDBJ databases">
        <title>Sequencing the genomes of 1000 actinobacteria strains.</title>
        <authorList>
            <person name="Klenk H.-P."/>
        </authorList>
    </citation>
    <scope>NUCLEOTIDE SEQUENCE [LARGE SCALE GENOMIC DNA]</scope>
    <source>
        <strain evidence="3 4">CXB654</strain>
    </source>
</reference>
<keyword evidence="2" id="KW-1133">Transmembrane helix</keyword>
<keyword evidence="2" id="KW-0472">Membrane</keyword>
<feature type="transmembrane region" description="Helical" evidence="2">
    <location>
        <begin position="12"/>
        <end position="34"/>
    </location>
</feature>
<comment type="caution">
    <text evidence="3">The sequence shown here is derived from an EMBL/GenBank/DDBJ whole genome shotgun (WGS) entry which is preliminary data.</text>
</comment>
<dbReference type="Proteomes" id="UP000589036">
    <property type="component" value="Unassembled WGS sequence"/>
</dbReference>
<keyword evidence="4" id="KW-1185">Reference proteome</keyword>
<dbReference type="RefSeq" id="WP_179645510.1">
    <property type="nucleotide sequence ID" value="NZ_BAAAYY010000048.1"/>
</dbReference>
<feature type="compositionally biased region" description="Low complexity" evidence="1">
    <location>
        <begin position="48"/>
        <end position="60"/>
    </location>
</feature>
<dbReference type="PROSITE" id="PS51257">
    <property type="entry name" value="PROKAR_LIPOPROTEIN"/>
    <property type="match status" value="1"/>
</dbReference>
<keyword evidence="2" id="KW-0812">Transmembrane</keyword>
<protein>
    <submittedName>
        <fullName evidence="3">Uncharacterized protein</fullName>
    </submittedName>
</protein>
<accession>A0A852U2W6</accession>
<evidence type="ECO:0000256" key="2">
    <source>
        <dbReference type="SAM" id="Phobius"/>
    </source>
</evidence>
<feature type="region of interest" description="Disordered" evidence="1">
    <location>
        <begin position="38"/>
        <end position="90"/>
    </location>
</feature>
<dbReference type="EMBL" id="JACCCC010000001">
    <property type="protein sequence ID" value="NYE49937.1"/>
    <property type="molecule type" value="Genomic_DNA"/>
</dbReference>